<dbReference type="Gene3D" id="3.90.1310.10">
    <property type="entry name" value="Penicillin-binding protein 2a (Domain 2)"/>
    <property type="match status" value="1"/>
</dbReference>
<dbReference type="InterPro" id="IPR050515">
    <property type="entry name" value="Beta-lactam/transpept"/>
</dbReference>
<dbReference type="EMBL" id="DXIE01000028">
    <property type="protein sequence ID" value="HIV62071.1"/>
    <property type="molecule type" value="Genomic_DNA"/>
</dbReference>
<evidence type="ECO:0000256" key="4">
    <source>
        <dbReference type="SAM" id="MobiDB-lite"/>
    </source>
</evidence>
<comment type="caution">
    <text evidence="7">The sequence shown here is derived from an EMBL/GenBank/DDBJ whole genome shotgun (WGS) entry which is preliminary data.</text>
</comment>
<feature type="domain" description="PASTA" evidence="6">
    <location>
        <begin position="689"/>
        <end position="748"/>
    </location>
</feature>
<comment type="subcellular location">
    <subcellularLocation>
        <location evidence="1">Membrane</location>
    </subcellularLocation>
</comment>
<dbReference type="Gene3D" id="3.40.710.10">
    <property type="entry name" value="DD-peptidase/beta-lactamase superfamily"/>
    <property type="match status" value="1"/>
</dbReference>
<dbReference type="Gene3D" id="3.30.10.20">
    <property type="match status" value="2"/>
</dbReference>
<name>A0A9D1TI77_9FIRM</name>
<dbReference type="GO" id="GO:0071555">
    <property type="term" value="P:cell wall organization"/>
    <property type="evidence" value="ECO:0007669"/>
    <property type="project" value="TreeGrafter"/>
</dbReference>
<reference evidence="7" key="2">
    <citation type="submission" date="2021-04" db="EMBL/GenBank/DDBJ databases">
        <authorList>
            <person name="Gilroy R."/>
        </authorList>
    </citation>
    <scope>NUCLEOTIDE SEQUENCE</scope>
    <source>
        <strain evidence="7">CHK193-4272</strain>
    </source>
</reference>
<evidence type="ECO:0000256" key="2">
    <source>
        <dbReference type="ARBA" id="ARBA00007171"/>
    </source>
</evidence>
<evidence type="ECO:0000256" key="5">
    <source>
        <dbReference type="SAM" id="Phobius"/>
    </source>
</evidence>
<evidence type="ECO:0000313" key="8">
    <source>
        <dbReference type="Proteomes" id="UP000886808"/>
    </source>
</evidence>
<gene>
    <name evidence="7" type="ORF">H9746_04375</name>
</gene>
<dbReference type="InterPro" id="IPR036138">
    <property type="entry name" value="PBP_dimer_sf"/>
</dbReference>
<keyword evidence="3 5" id="KW-0472">Membrane</keyword>
<organism evidence="7 8">
    <name type="scientific">Candidatus Butyricicoccus avistercoris</name>
    <dbReference type="NCBI Taxonomy" id="2838518"/>
    <lineage>
        <taxon>Bacteria</taxon>
        <taxon>Bacillati</taxon>
        <taxon>Bacillota</taxon>
        <taxon>Clostridia</taxon>
        <taxon>Eubacteriales</taxon>
        <taxon>Butyricicoccaceae</taxon>
        <taxon>Butyricicoccus</taxon>
    </lineage>
</organism>
<evidence type="ECO:0000256" key="3">
    <source>
        <dbReference type="ARBA" id="ARBA00023136"/>
    </source>
</evidence>
<dbReference type="GO" id="GO:0008658">
    <property type="term" value="F:penicillin binding"/>
    <property type="evidence" value="ECO:0007669"/>
    <property type="project" value="InterPro"/>
</dbReference>
<feature type="transmembrane region" description="Helical" evidence="5">
    <location>
        <begin position="20"/>
        <end position="41"/>
    </location>
</feature>
<keyword evidence="5" id="KW-0812">Transmembrane</keyword>
<dbReference type="InterPro" id="IPR001460">
    <property type="entry name" value="PCN-bd_Tpept"/>
</dbReference>
<dbReference type="Pfam" id="PF00905">
    <property type="entry name" value="Transpeptidase"/>
    <property type="match status" value="1"/>
</dbReference>
<feature type="region of interest" description="Disordered" evidence="4">
    <location>
        <begin position="783"/>
        <end position="806"/>
    </location>
</feature>
<dbReference type="InterPro" id="IPR005311">
    <property type="entry name" value="PBP_dimer"/>
</dbReference>
<dbReference type="GO" id="GO:0005886">
    <property type="term" value="C:plasma membrane"/>
    <property type="evidence" value="ECO:0007669"/>
    <property type="project" value="TreeGrafter"/>
</dbReference>
<dbReference type="PROSITE" id="PS51178">
    <property type="entry name" value="PASTA"/>
    <property type="match status" value="2"/>
</dbReference>
<dbReference type="InterPro" id="IPR012338">
    <property type="entry name" value="Beta-lactam/transpept-like"/>
</dbReference>
<evidence type="ECO:0000259" key="6">
    <source>
        <dbReference type="PROSITE" id="PS51178"/>
    </source>
</evidence>
<keyword evidence="5" id="KW-1133">Transmembrane helix</keyword>
<dbReference type="PANTHER" id="PTHR30627">
    <property type="entry name" value="PEPTIDOGLYCAN D,D-TRANSPEPTIDASE"/>
    <property type="match status" value="1"/>
</dbReference>
<dbReference type="PANTHER" id="PTHR30627:SF1">
    <property type="entry name" value="PEPTIDOGLYCAN D,D-TRANSPEPTIDASE FTSI"/>
    <property type="match status" value="1"/>
</dbReference>
<comment type="similarity">
    <text evidence="2">Belongs to the transpeptidase family.</text>
</comment>
<dbReference type="SMART" id="SM00740">
    <property type="entry name" value="PASTA"/>
    <property type="match status" value="2"/>
</dbReference>
<reference evidence="7" key="1">
    <citation type="journal article" date="2021" name="PeerJ">
        <title>Extensive microbial diversity within the chicken gut microbiome revealed by metagenomics and culture.</title>
        <authorList>
            <person name="Gilroy R."/>
            <person name="Ravi A."/>
            <person name="Getino M."/>
            <person name="Pursley I."/>
            <person name="Horton D.L."/>
            <person name="Alikhan N.F."/>
            <person name="Baker D."/>
            <person name="Gharbi K."/>
            <person name="Hall N."/>
            <person name="Watson M."/>
            <person name="Adriaenssens E.M."/>
            <person name="Foster-Nyarko E."/>
            <person name="Jarju S."/>
            <person name="Secka A."/>
            <person name="Antonio M."/>
            <person name="Oren A."/>
            <person name="Chaudhuri R.R."/>
            <person name="La Ragione R."/>
            <person name="Hildebrand F."/>
            <person name="Pallen M.J."/>
        </authorList>
    </citation>
    <scope>NUCLEOTIDE SEQUENCE</scope>
    <source>
        <strain evidence="7">CHK193-4272</strain>
    </source>
</reference>
<dbReference type="Pfam" id="PF03793">
    <property type="entry name" value="PASTA"/>
    <property type="match status" value="2"/>
</dbReference>
<dbReference type="InterPro" id="IPR005543">
    <property type="entry name" value="PASTA_dom"/>
</dbReference>
<protein>
    <submittedName>
        <fullName evidence="7">PASTA domain-containing protein</fullName>
    </submittedName>
</protein>
<evidence type="ECO:0000313" key="7">
    <source>
        <dbReference type="EMBL" id="HIV62071.1"/>
    </source>
</evidence>
<evidence type="ECO:0000256" key="1">
    <source>
        <dbReference type="ARBA" id="ARBA00004370"/>
    </source>
</evidence>
<dbReference type="SUPFAM" id="SSF56601">
    <property type="entry name" value="beta-lactamase/transpeptidase-like"/>
    <property type="match status" value="1"/>
</dbReference>
<dbReference type="AlphaFoldDB" id="A0A9D1TI77"/>
<feature type="domain" description="PASTA" evidence="6">
    <location>
        <begin position="751"/>
        <end position="818"/>
    </location>
</feature>
<dbReference type="SUPFAM" id="SSF56519">
    <property type="entry name" value="Penicillin binding protein dimerisation domain"/>
    <property type="match status" value="1"/>
</dbReference>
<dbReference type="Proteomes" id="UP000886808">
    <property type="component" value="Unassembled WGS sequence"/>
</dbReference>
<dbReference type="CDD" id="cd06577">
    <property type="entry name" value="PASTA_pknB"/>
    <property type="match status" value="1"/>
</dbReference>
<dbReference type="Pfam" id="PF03717">
    <property type="entry name" value="PBP_dimer"/>
    <property type="match status" value="1"/>
</dbReference>
<accession>A0A9D1TI77</accession>
<dbReference type="CDD" id="cd06576">
    <property type="entry name" value="PASTA_Pbp2x-like_1"/>
    <property type="match status" value="1"/>
</dbReference>
<sequence>MNARKPKGSKRPSLMMRSRISVLIAILVFLCFSIVAVRLFWMQVIKYDYYREKALNFQTKDSIIEPKRGTIYDRNYKVLAQSASTQSVLINPNGLQSWVKSKNKELEKDKADGEAVELLELEEVQEKVAKILSENLSVSYDTVLSKVKRVERQSMEIKGQVEQDIVDKIIKELQDAGIKTGAYSSVYTEPDTKRYYPYGSFASQVIGFINSSGPVGGIELEYNDILSGTAGRIVRAQNVSNSNMPFEYEQYVPAQDGGSVVLTIDESIQHYLETHIETALADNPQSRGGVSGIVMDVKTGEILGMANMPDFDINAYSTIEKDNLYYNELKAEIQEYFTENGINGEVKDEYLCEGKWAGLPNGMSDEQKTEVDTLRTAKLQAMWRNHIVSDTYEPGSTFKLMTVATALESQTISKEDTFVCNGSMMVAGWNKPIKCHKTTGHGTQTLTEALMNSCNVAMMQIAFKTTPTTFYEYFEAFGLIGKTNIDLPGETNNTSLIYTEKQLTDTPSNLAVSSFGQGFKVTPLQMISMVCAIVDDGNLKTPHIVRQILNADGSVRETTQTEIVRQVISEDTSAFMRQAMEAVVSDGTGKNAYVAGYRVGGKTATSEIEPQRDKDGNVTDLEDRYTASFIGVAPMDDPQIAVLVAIHDLPESAPHGGGAIAAPVVARILEDVLPYWGVEQSFDEENADRIEIQVSSVIGKTEDEAANILENLGFTYKTIGDGDTVTDQVPSGGVKIPTGSQVILYMGGEKSTDLITVPNVLGEHPDTAQSRLKSNNLYMRRTGIKSSQTNSQTQATSQDPAAGTQVPIGTVITVSFENTTGVSDR</sequence>
<dbReference type="SUPFAM" id="SSF54184">
    <property type="entry name" value="Penicillin-binding protein 2x (pbp-2x), c-terminal domain"/>
    <property type="match status" value="1"/>
</dbReference>
<feature type="compositionally biased region" description="Low complexity" evidence="4">
    <location>
        <begin position="786"/>
        <end position="798"/>
    </location>
</feature>
<proteinExistence type="inferred from homology"/>